<evidence type="ECO:0000256" key="2">
    <source>
        <dbReference type="ARBA" id="ARBA00022448"/>
    </source>
</evidence>
<dbReference type="PANTHER" id="PTHR11616:SF240">
    <property type="entry name" value="BLOATED TUBULES, ISOFORM B-RELATED"/>
    <property type="match status" value="1"/>
</dbReference>
<dbReference type="PROSITE" id="PS50267">
    <property type="entry name" value="NA_NEUROTRAN_SYMP_3"/>
    <property type="match status" value="1"/>
</dbReference>
<keyword evidence="6 7" id="KW-0472">Membrane</keyword>
<dbReference type="Pfam" id="PF00209">
    <property type="entry name" value="SNF"/>
    <property type="match status" value="2"/>
</dbReference>
<dbReference type="GeneID" id="106821419"/>
<dbReference type="InterPro" id="IPR037272">
    <property type="entry name" value="SNS_sf"/>
</dbReference>
<feature type="transmembrane region" description="Helical" evidence="7">
    <location>
        <begin position="343"/>
        <end position="368"/>
    </location>
</feature>
<feature type="transmembrane region" description="Helical" evidence="7">
    <location>
        <begin position="265"/>
        <end position="285"/>
    </location>
</feature>
<dbReference type="Proteomes" id="UP000695022">
    <property type="component" value="Unplaced"/>
</dbReference>
<feature type="transmembrane region" description="Helical" evidence="7">
    <location>
        <begin position="118"/>
        <end position="145"/>
    </location>
</feature>
<evidence type="ECO:0000256" key="6">
    <source>
        <dbReference type="ARBA" id="ARBA00023136"/>
    </source>
</evidence>
<keyword evidence="2" id="KW-0813">Transport</keyword>
<name>A0ABM1FB72_PRICU</name>
<evidence type="ECO:0000256" key="1">
    <source>
        <dbReference type="ARBA" id="ARBA00004141"/>
    </source>
</evidence>
<gene>
    <name evidence="9" type="primary">LOC106821419</name>
</gene>
<feature type="transmembrane region" description="Helical" evidence="7">
    <location>
        <begin position="517"/>
        <end position="539"/>
    </location>
</feature>
<dbReference type="PRINTS" id="PR00176">
    <property type="entry name" value="NANEUSMPORT"/>
</dbReference>
<keyword evidence="5 7" id="KW-1133">Transmembrane helix</keyword>
<comment type="subcellular location">
    <subcellularLocation>
        <location evidence="1">Membrane</location>
        <topology evidence="1">Multi-pass membrane protein</topology>
    </subcellularLocation>
</comment>
<accession>A0ABM1FB72</accession>
<reference evidence="9" key="1">
    <citation type="submission" date="2025-08" db="UniProtKB">
        <authorList>
            <consortium name="RefSeq"/>
        </authorList>
    </citation>
    <scope>IDENTIFICATION</scope>
</reference>
<feature type="transmembrane region" description="Helical" evidence="7">
    <location>
        <begin position="401"/>
        <end position="422"/>
    </location>
</feature>
<feature type="transmembrane region" description="Helical" evidence="7">
    <location>
        <begin position="475"/>
        <end position="496"/>
    </location>
</feature>
<feature type="transmembrane region" description="Helical" evidence="7">
    <location>
        <begin position="443"/>
        <end position="469"/>
    </location>
</feature>
<keyword evidence="3 7" id="KW-0812">Transmembrane</keyword>
<organism evidence="8 9">
    <name type="scientific">Priapulus caudatus</name>
    <name type="common">Priapulid worm</name>
    <dbReference type="NCBI Taxonomy" id="37621"/>
    <lineage>
        <taxon>Eukaryota</taxon>
        <taxon>Metazoa</taxon>
        <taxon>Ecdysozoa</taxon>
        <taxon>Scalidophora</taxon>
        <taxon>Priapulida</taxon>
        <taxon>Priapulimorpha</taxon>
        <taxon>Priapulimorphida</taxon>
        <taxon>Priapulidae</taxon>
        <taxon>Priapulus</taxon>
    </lineage>
</organism>
<feature type="transmembrane region" description="Helical" evidence="7">
    <location>
        <begin position="559"/>
        <end position="580"/>
    </location>
</feature>
<protein>
    <submittedName>
        <fullName evidence="9">Sodium- and chloride-dependent glycine transporter 1-like</fullName>
    </submittedName>
</protein>
<evidence type="ECO:0000256" key="3">
    <source>
        <dbReference type="ARBA" id="ARBA00022692"/>
    </source>
</evidence>
<feature type="transmembrane region" description="Helical" evidence="7">
    <location>
        <begin position="235"/>
        <end position="253"/>
    </location>
</feature>
<evidence type="ECO:0000256" key="7">
    <source>
        <dbReference type="SAM" id="Phobius"/>
    </source>
</evidence>
<dbReference type="InterPro" id="IPR000175">
    <property type="entry name" value="Na/ntran_symport"/>
</dbReference>
<feature type="transmembrane region" description="Helical" evidence="7">
    <location>
        <begin position="305"/>
        <end position="331"/>
    </location>
</feature>
<evidence type="ECO:0000256" key="4">
    <source>
        <dbReference type="ARBA" id="ARBA00022847"/>
    </source>
</evidence>
<proteinExistence type="predicted"/>
<dbReference type="PROSITE" id="PS00754">
    <property type="entry name" value="NA_NEUROTRAN_SYMP_2"/>
    <property type="match status" value="1"/>
</dbReference>
<dbReference type="PANTHER" id="PTHR11616">
    <property type="entry name" value="SODIUM/CHLORIDE DEPENDENT TRANSPORTER"/>
    <property type="match status" value="1"/>
</dbReference>
<dbReference type="SUPFAM" id="SSF161070">
    <property type="entry name" value="SNF-like"/>
    <property type="match status" value="1"/>
</dbReference>
<evidence type="ECO:0000313" key="8">
    <source>
        <dbReference type="Proteomes" id="UP000695022"/>
    </source>
</evidence>
<sequence>MSNVQTANGYPVVLSAIPPNIRAEMGSNDSFGSDGSSARVAERGNGKLHVDVDADDVSSVTSGDENVERGNWTGKLDFVLSCLSYAVGLGNVWRFPYLCYRNGGDLQNSNRRSCVSGVGYGMTVVSFFIGVYYNMIIAWAIYYMVSSFTKTLPWGSCENEWNTEACSKFSAANCTLFNGTMLKNGTCVTEDDVGSELYRNLSMSAIKPKMPSDEYFHNHVLGISEGLDYLGGVRWQLALCLLGSWCLVALCLWKGIKTSGRAVYFHGYVPLRAFSPSCLLFSSGAEKAATREANLFFHIVVTSSLVWGDAAVQIFFSLSPCWGGLITLASYNKFHNNCYRDALVVALANCLTSFYAGFVIFCIIGFMANQLGVAVEHVADKGAGLAFIAYPEALTRLPISALWSILFFSMILTLGMGSQFTIMQTVVTTITDGFPHLFRKRKWIVVIGSCSVCYLLGLVLCSRAGMYMIQLIDSYAATWSVLIIGWVECVALSWVYGVDNFLENISQMLGKDIYPYWYWKIVWKFVTPVVIMAIMMFTWMDFSPLEYGAYDYPPWADGLGWALSFTSCACIPIVAIYKIYHEHGSLITRIRRLAKPSRTWGPALEKHRREVKHMYKGVIEPGTHRRVLISESEVPLAKNTSRSYDIADEAAHTHRQQQQQHDARSAALASVETSM</sequence>
<keyword evidence="4" id="KW-0769">Symport</keyword>
<keyword evidence="8" id="KW-1185">Reference proteome</keyword>
<evidence type="ECO:0000313" key="9">
    <source>
        <dbReference type="RefSeq" id="XP_014681693.1"/>
    </source>
</evidence>
<evidence type="ECO:0000256" key="5">
    <source>
        <dbReference type="ARBA" id="ARBA00022989"/>
    </source>
</evidence>
<dbReference type="RefSeq" id="XP_014681693.1">
    <property type="nucleotide sequence ID" value="XM_014826207.1"/>
</dbReference>